<feature type="compositionally biased region" description="Polar residues" evidence="1">
    <location>
        <begin position="571"/>
        <end position="582"/>
    </location>
</feature>
<feature type="compositionally biased region" description="Pro residues" evidence="1">
    <location>
        <begin position="411"/>
        <end position="424"/>
    </location>
</feature>
<evidence type="ECO:0000256" key="1">
    <source>
        <dbReference type="SAM" id="MobiDB-lite"/>
    </source>
</evidence>
<dbReference type="Pfam" id="PF24864">
    <property type="entry name" value="DUF7730"/>
    <property type="match status" value="1"/>
</dbReference>
<feature type="compositionally biased region" description="Polar residues" evidence="1">
    <location>
        <begin position="865"/>
        <end position="880"/>
    </location>
</feature>
<dbReference type="RefSeq" id="XP_018187029.1">
    <property type="nucleotide sequence ID" value="XM_018335217.1"/>
</dbReference>
<sequence>MRGKKKPQLEQDSHTTMGHSGKSKETKDRDGGSTFKPAPTTPKKIIRRLPSGWNVTKLALHRSAKAILPSPAPPLPPTLYHQTECFYQLRKIQSSLSELERRFGPNIDRPSPKPFRLMGLPKFIRQRIFDLLIVSNEPLMPYQHSKRLPQRGNARCQSSSLNLLLVNRTIYLDVLEELYGSNHFSFSFPTTLLLFLSTIGPRNAQLLRHLVIRFTLAPPDGTLAGEPGDADATYEVRRERSGIRARGVGMEMETMVERNGPWALPQLRNLAHWLFLSRLSPFPSPDPESHTGRVFVGSPNAFAQSKLSADCAKGSTDDPSAPFFWLKPGPRKDVQANHRAAVAVFTRMWADTLGVLLPGNIIAQMAESLVTKHSSVNSARASPPQSIPMPVSVPPAQPIAKGQQSLSSPHLPLPPPPPTLPGAPPELARSSCAAKPVSEFSSSKAPLRAGILLPLESISGEVPPPCWSAPGDEKPMARPPVRSSRGYSSANPPLGNLLGDTSDNKKRRSRELKGRSKRQSWLCSKLKTMHIVFENNARCLRGCCNSRDVLSRASSTVPADVISQFLPQLHAGNTPQAQGETDGQQHRLRSQTSRPTLRNAPSHGFLRHSADATKLSVPQPSFPDTHRHPQLQHQPSLPLLRHNPSQPVLRKISDPITYSSSQSAHRQQAGFTEAAHSSIPGSGSGPGSGPSSGQPSLRPILRYMSSQPIMRERSTSNTYRNPRTPIYGSGPSNDPLPTTGANQPPPSPQAHYRYPERSDAPGQSYSPRKPEPQPRRLSGNLQASSAQRDLPKRSQGVPQPQYHHAVQYRGPRPRVASAASAPVVPMHSNTAPRRASDGSQTRSSEAAPQFPGIAPIYGAGPNLSDVHSSGALSDTPTGPSFSQVLTQLRELNVEVFLSGMARRPSSQY</sequence>
<feature type="compositionally biased region" description="Polar residues" evidence="1">
    <location>
        <begin position="730"/>
        <end position="742"/>
    </location>
</feature>
<dbReference type="GeneID" id="28900354"/>
<feature type="region of interest" description="Disordered" evidence="1">
    <location>
        <begin position="463"/>
        <end position="519"/>
    </location>
</feature>
<feature type="region of interest" description="Disordered" evidence="1">
    <location>
        <begin position="571"/>
        <end position="643"/>
    </location>
</feature>
<proteinExistence type="predicted"/>
<feature type="compositionally biased region" description="Low complexity" evidence="1">
    <location>
        <begin position="631"/>
        <end position="642"/>
    </location>
</feature>
<feature type="region of interest" description="Disordered" evidence="1">
    <location>
        <begin position="376"/>
        <end position="434"/>
    </location>
</feature>
<feature type="compositionally biased region" description="Low complexity" evidence="1">
    <location>
        <begin position="813"/>
        <end position="825"/>
    </location>
</feature>
<dbReference type="InterPro" id="IPR056632">
    <property type="entry name" value="DUF7730"/>
</dbReference>
<feature type="region of interest" description="Disordered" evidence="1">
    <location>
        <begin position="1"/>
        <end position="43"/>
    </location>
</feature>
<dbReference type="PANTHER" id="PTHR42085:SF8">
    <property type="entry name" value="F-BOX DOMAIN-CONTAINING PROTEIN"/>
    <property type="match status" value="1"/>
</dbReference>
<feature type="region of interest" description="Disordered" evidence="1">
    <location>
        <begin position="657"/>
        <end position="880"/>
    </location>
</feature>
<reference evidence="3 4" key="1">
    <citation type="journal article" date="2016" name="Fungal Biol.">
        <title>The genome of Xylona heveae provides a window into fungal endophytism.</title>
        <authorList>
            <person name="Gazis R."/>
            <person name="Kuo A."/>
            <person name="Riley R."/>
            <person name="LaButti K."/>
            <person name="Lipzen A."/>
            <person name="Lin J."/>
            <person name="Amirebrahimi M."/>
            <person name="Hesse C.N."/>
            <person name="Spatafora J.W."/>
            <person name="Henrissat B."/>
            <person name="Hainaut M."/>
            <person name="Grigoriev I.V."/>
            <person name="Hibbett D.S."/>
        </authorList>
    </citation>
    <scope>NUCLEOTIDE SEQUENCE [LARGE SCALE GENOMIC DNA]</scope>
    <source>
        <strain evidence="3 4">TC161</strain>
    </source>
</reference>
<keyword evidence="4" id="KW-1185">Reference proteome</keyword>
<feature type="compositionally biased region" description="Polar residues" evidence="1">
    <location>
        <begin position="827"/>
        <end position="846"/>
    </location>
</feature>
<feature type="domain" description="DUF7730" evidence="2">
    <location>
        <begin position="150"/>
        <end position="217"/>
    </location>
</feature>
<dbReference type="InterPro" id="IPR038883">
    <property type="entry name" value="AN11006-like"/>
</dbReference>
<feature type="compositionally biased region" description="Basic residues" evidence="1">
    <location>
        <begin position="505"/>
        <end position="518"/>
    </location>
</feature>
<evidence type="ECO:0000259" key="2">
    <source>
        <dbReference type="Pfam" id="PF24864"/>
    </source>
</evidence>
<organism evidence="3 4">
    <name type="scientific">Xylona heveae (strain CBS 132557 / TC161)</name>
    <dbReference type="NCBI Taxonomy" id="1328760"/>
    <lineage>
        <taxon>Eukaryota</taxon>
        <taxon>Fungi</taxon>
        <taxon>Dikarya</taxon>
        <taxon>Ascomycota</taxon>
        <taxon>Pezizomycotina</taxon>
        <taxon>Xylonomycetes</taxon>
        <taxon>Xylonales</taxon>
        <taxon>Xylonaceae</taxon>
        <taxon>Xylona</taxon>
    </lineage>
</organism>
<dbReference type="InParanoid" id="A0A165FWN2"/>
<protein>
    <recommendedName>
        <fullName evidence="2">DUF7730 domain-containing protein</fullName>
    </recommendedName>
</protein>
<gene>
    <name evidence="3" type="ORF">L228DRAFT_268951</name>
</gene>
<accession>A0A165FWN2</accession>
<name>A0A165FWN2_XYLHT</name>
<feature type="compositionally biased region" description="Polar residues" evidence="1">
    <location>
        <begin position="657"/>
        <end position="670"/>
    </location>
</feature>
<feature type="compositionally biased region" description="Basic and acidic residues" evidence="1">
    <location>
        <begin position="22"/>
        <end position="31"/>
    </location>
</feature>
<dbReference type="Proteomes" id="UP000076632">
    <property type="component" value="Unassembled WGS sequence"/>
</dbReference>
<feature type="compositionally biased region" description="Pro residues" evidence="1">
    <location>
        <begin position="385"/>
        <end position="397"/>
    </location>
</feature>
<dbReference type="EMBL" id="KV407460">
    <property type="protein sequence ID" value="KZF21474.1"/>
    <property type="molecule type" value="Genomic_DNA"/>
</dbReference>
<dbReference type="PANTHER" id="PTHR42085">
    <property type="entry name" value="F-BOX DOMAIN-CONTAINING PROTEIN"/>
    <property type="match status" value="1"/>
</dbReference>
<dbReference type="AlphaFoldDB" id="A0A165FWN2"/>
<dbReference type="OrthoDB" id="62952at2759"/>
<evidence type="ECO:0000313" key="4">
    <source>
        <dbReference type="Proteomes" id="UP000076632"/>
    </source>
</evidence>
<evidence type="ECO:0000313" key="3">
    <source>
        <dbReference type="EMBL" id="KZF21474.1"/>
    </source>
</evidence>